<evidence type="ECO:0000256" key="2">
    <source>
        <dbReference type="ARBA" id="ARBA00022741"/>
    </source>
</evidence>
<comment type="similarity">
    <text evidence="1">Belongs to the heat shock protein 70 family.</text>
</comment>
<dbReference type="GO" id="GO:0140662">
    <property type="term" value="F:ATP-dependent protein folding chaperone"/>
    <property type="evidence" value="ECO:0007669"/>
    <property type="project" value="InterPro"/>
</dbReference>
<dbReference type="Pfam" id="PF00012">
    <property type="entry name" value="HSP70"/>
    <property type="match status" value="1"/>
</dbReference>
<evidence type="ECO:0000256" key="3">
    <source>
        <dbReference type="ARBA" id="ARBA00022840"/>
    </source>
</evidence>
<dbReference type="InterPro" id="IPR013126">
    <property type="entry name" value="Hsp_70_fam"/>
</dbReference>
<reference evidence="4" key="2">
    <citation type="submission" date="2015-06" db="UniProtKB">
        <authorList>
            <consortium name="EnsemblPlants"/>
        </authorList>
    </citation>
    <scope>IDENTIFICATION</scope>
</reference>
<dbReference type="GO" id="GO:0005524">
    <property type="term" value="F:ATP binding"/>
    <property type="evidence" value="ECO:0007669"/>
    <property type="project" value="UniProtKB-KW"/>
</dbReference>
<name>A0A0E0R542_ORYRU</name>
<evidence type="ECO:0000256" key="1">
    <source>
        <dbReference type="ARBA" id="ARBA00007381"/>
    </source>
</evidence>
<keyword evidence="3" id="KW-0067">ATP-binding</keyword>
<evidence type="ECO:0000313" key="5">
    <source>
        <dbReference type="Proteomes" id="UP000008022"/>
    </source>
</evidence>
<dbReference type="EnsemblPlants" id="ORUFI11G05270.1">
    <property type="protein sequence ID" value="ORUFI11G05270.1"/>
    <property type="gene ID" value="ORUFI11G05270"/>
</dbReference>
<dbReference type="SUPFAM" id="SSF53067">
    <property type="entry name" value="Actin-like ATPase domain"/>
    <property type="match status" value="1"/>
</dbReference>
<dbReference type="FunFam" id="3.90.640.10:FF:000010">
    <property type="entry name" value="heat shock 70 kDa protein 14"/>
    <property type="match status" value="1"/>
</dbReference>
<sequence>MVKHCINEFIRKHDVAEESIRSNQKAIRRLRSACERAKRLLSFTAQTSIETSIEVDSLHDGVDFCAKMSRSRFEELNKELFGRCVKAVEKCLEDAKMDKGDVHDVVLM</sequence>
<keyword evidence="2" id="KW-0547">Nucleotide-binding</keyword>
<dbReference type="Gramene" id="ORUFI11G05270.1">
    <property type="protein sequence ID" value="ORUFI11G05270.1"/>
    <property type="gene ID" value="ORUFI11G05270"/>
</dbReference>
<organism evidence="4 5">
    <name type="scientific">Oryza rufipogon</name>
    <name type="common">Brownbeard rice</name>
    <name type="synonym">Asian wild rice</name>
    <dbReference type="NCBI Taxonomy" id="4529"/>
    <lineage>
        <taxon>Eukaryota</taxon>
        <taxon>Viridiplantae</taxon>
        <taxon>Streptophyta</taxon>
        <taxon>Embryophyta</taxon>
        <taxon>Tracheophyta</taxon>
        <taxon>Spermatophyta</taxon>
        <taxon>Magnoliopsida</taxon>
        <taxon>Liliopsida</taxon>
        <taxon>Poales</taxon>
        <taxon>Poaceae</taxon>
        <taxon>BOP clade</taxon>
        <taxon>Oryzoideae</taxon>
        <taxon>Oryzeae</taxon>
        <taxon>Oryzinae</taxon>
        <taxon>Oryza</taxon>
    </lineage>
</organism>
<dbReference type="HOGENOM" id="CLU_175098_0_0_1"/>
<dbReference type="Gene3D" id="3.90.640.10">
    <property type="entry name" value="Actin, Chain A, domain 4"/>
    <property type="match status" value="1"/>
</dbReference>
<dbReference type="Gene3D" id="3.30.420.40">
    <property type="match status" value="1"/>
</dbReference>
<reference evidence="5" key="1">
    <citation type="submission" date="2013-06" db="EMBL/GenBank/DDBJ databases">
        <authorList>
            <person name="Zhao Q."/>
        </authorList>
    </citation>
    <scope>NUCLEOTIDE SEQUENCE</scope>
    <source>
        <strain evidence="5">cv. W1943</strain>
    </source>
</reference>
<dbReference type="InterPro" id="IPR043129">
    <property type="entry name" value="ATPase_NBD"/>
</dbReference>
<protein>
    <submittedName>
        <fullName evidence="4">Uncharacterized protein</fullName>
    </submittedName>
</protein>
<evidence type="ECO:0000313" key="4">
    <source>
        <dbReference type="EnsemblPlants" id="ORUFI11G05270.1"/>
    </source>
</evidence>
<accession>A0A0E0R542</accession>
<keyword evidence="5" id="KW-1185">Reference proteome</keyword>
<dbReference type="PANTHER" id="PTHR19375">
    <property type="entry name" value="HEAT SHOCK PROTEIN 70KDA"/>
    <property type="match status" value="1"/>
</dbReference>
<dbReference type="eggNOG" id="KOG0101">
    <property type="taxonomic scope" value="Eukaryota"/>
</dbReference>
<proteinExistence type="inferred from homology"/>
<dbReference type="STRING" id="4529.A0A0E0R542"/>
<dbReference type="Proteomes" id="UP000008022">
    <property type="component" value="Unassembled WGS sequence"/>
</dbReference>
<dbReference type="AlphaFoldDB" id="A0A0E0R542"/>